<proteinExistence type="predicted"/>
<keyword evidence="1" id="KW-0812">Transmembrane</keyword>
<name>A0ABT9VJ94_9BACI</name>
<protein>
    <submittedName>
        <fullName evidence="2">FlaA1/EpsC-like NDP-sugar epimerase</fullName>
    </submittedName>
</protein>
<evidence type="ECO:0000256" key="1">
    <source>
        <dbReference type="SAM" id="Phobius"/>
    </source>
</evidence>
<feature type="transmembrane region" description="Helical" evidence="1">
    <location>
        <begin position="75"/>
        <end position="94"/>
    </location>
</feature>
<gene>
    <name evidence="2" type="ORF">J2S77_002867</name>
</gene>
<dbReference type="EMBL" id="JAUSTQ010000021">
    <property type="protein sequence ID" value="MDQ0160860.1"/>
    <property type="molecule type" value="Genomic_DNA"/>
</dbReference>
<evidence type="ECO:0000313" key="2">
    <source>
        <dbReference type="EMBL" id="MDQ0160860.1"/>
    </source>
</evidence>
<organism evidence="2 3">
    <name type="scientific">Alkalibacillus salilacus</name>
    <dbReference type="NCBI Taxonomy" id="284582"/>
    <lineage>
        <taxon>Bacteria</taxon>
        <taxon>Bacillati</taxon>
        <taxon>Bacillota</taxon>
        <taxon>Bacilli</taxon>
        <taxon>Bacillales</taxon>
        <taxon>Bacillaceae</taxon>
        <taxon>Alkalibacillus</taxon>
    </lineage>
</organism>
<sequence length="131" mass="15543">MKKFPYTVLVSIICLILIALILPEYKENLNYYDVEWIWIYSVILSILFFLFGILIEGQRLVQVFTEKTEINWIRLCLVSILIILVFIPTPYWTMFLPNNIFLLNFMFQNEILAILNVLAGILFVRSFNIKN</sequence>
<dbReference type="Proteomes" id="UP001224359">
    <property type="component" value="Unassembled WGS sequence"/>
</dbReference>
<accession>A0ABT9VJ94</accession>
<feature type="transmembrane region" description="Helical" evidence="1">
    <location>
        <begin position="100"/>
        <end position="124"/>
    </location>
</feature>
<feature type="transmembrane region" description="Helical" evidence="1">
    <location>
        <begin position="37"/>
        <end position="55"/>
    </location>
</feature>
<reference evidence="2 3" key="1">
    <citation type="submission" date="2023-07" db="EMBL/GenBank/DDBJ databases">
        <title>Genomic Encyclopedia of Type Strains, Phase IV (KMG-IV): sequencing the most valuable type-strain genomes for metagenomic binning, comparative biology and taxonomic classification.</title>
        <authorList>
            <person name="Goeker M."/>
        </authorList>
    </citation>
    <scope>NUCLEOTIDE SEQUENCE [LARGE SCALE GENOMIC DNA]</scope>
    <source>
        <strain evidence="2 3">DSM 16460</strain>
    </source>
</reference>
<keyword evidence="1" id="KW-1133">Transmembrane helix</keyword>
<evidence type="ECO:0000313" key="3">
    <source>
        <dbReference type="Proteomes" id="UP001224359"/>
    </source>
</evidence>
<comment type="caution">
    <text evidence="2">The sequence shown here is derived from an EMBL/GenBank/DDBJ whole genome shotgun (WGS) entry which is preliminary data.</text>
</comment>
<keyword evidence="3" id="KW-1185">Reference proteome</keyword>
<keyword evidence="1" id="KW-0472">Membrane</keyword>
<feature type="transmembrane region" description="Helical" evidence="1">
    <location>
        <begin position="7"/>
        <end position="25"/>
    </location>
</feature>